<accession>A0A498J7E0</accession>
<sequence>MTEVCSKLRVSRSSAIILLRHCNWNVSMLFDKWFEEEDDVRNKLGLFRKVPLVDRSVGSFTCEICFETCDASGDHSISSHFCGHFYCIACWAAYVNISKKKGVKGMIEILLLPLAVTAAALNAGDEGVEGDRVVVVECRSEVNFWLYLINTPLKCPHPGCSAAVGEYLILSVLATKANGDTDKAKYSRYLLRSYVEDSKAISNRRVQRAIGSKIALKPSPTEG</sequence>
<organism evidence="8 9">
    <name type="scientific">Malus domestica</name>
    <name type="common">Apple</name>
    <name type="synonym">Pyrus malus</name>
    <dbReference type="NCBI Taxonomy" id="3750"/>
    <lineage>
        <taxon>Eukaryota</taxon>
        <taxon>Viridiplantae</taxon>
        <taxon>Streptophyta</taxon>
        <taxon>Embryophyta</taxon>
        <taxon>Tracheophyta</taxon>
        <taxon>Spermatophyta</taxon>
        <taxon>Magnoliopsida</taxon>
        <taxon>eudicotyledons</taxon>
        <taxon>Gunneridae</taxon>
        <taxon>Pentapetalae</taxon>
        <taxon>rosids</taxon>
        <taxon>fabids</taxon>
        <taxon>Rosales</taxon>
        <taxon>Rosaceae</taxon>
        <taxon>Amygdaloideae</taxon>
        <taxon>Maleae</taxon>
        <taxon>Malus</taxon>
    </lineage>
</organism>
<keyword evidence="5" id="KW-0833">Ubl conjugation pathway</keyword>
<evidence type="ECO:0000256" key="4">
    <source>
        <dbReference type="ARBA" id="ARBA00022771"/>
    </source>
</evidence>
<dbReference type="InterPro" id="IPR031127">
    <property type="entry name" value="E3_UB_ligase_RBR"/>
</dbReference>
<proteinExistence type="predicted"/>
<dbReference type="STRING" id="3750.A0A498J7E0"/>
<dbReference type="Proteomes" id="UP000290289">
    <property type="component" value="Chromosome 8"/>
</dbReference>
<evidence type="ECO:0000256" key="2">
    <source>
        <dbReference type="ARBA" id="ARBA00022723"/>
    </source>
</evidence>
<dbReference type="PROSITE" id="PS51873">
    <property type="entry name" value="TRIAD"/>
    <property type="match status" value="1"/>
</dbReference>
<dbReference type="EMBL" id="RDQH01000334">
    <property type="protein sequence ID" value="RXH91699.1"/>
    <property type="molecule type" value="Genomic_DNA"/>
</dbReference>
<evidence type="ECO:0000259" key="7">
    <source>
        <dbReference type="PROSITE" id="PS51873"/>
    </source>
</evidence>
<evidence type="ECO:0000313" key="9">
    <source>
        <dbReference type="Proteomes" id="UP000290289"/>
    </source>
</evidence>
<dbReference type="GO" id="GO:0004842">
    <property type="term" value="F:ubiquitin-protein transferase activity"/>
    <property type="evidence" value="ECO:0007669"/>
    <property type="project" value="InterPro"/>
</dbReference>
<comment type="caution">
    <text evidence="8">The sequence shown here is derived from an EMBL/GenBank/DDBJ whole genome shotgun (WGS) entry which is preliminary data.</text>
</comment>
<keyword evidence="9" id="KW-1185">Reference proteome</keyword>
<keyword evidence="1" id="KW-0808">Transferase</keyword>
<evidence type="ECO:0000256" key="5">
    <source>
        <dbReference type="ARBA" id="ARBA00022786"/>
    </source>
</evidence>
<dbReference type="InterPro" id="IPR048962">
    <property type="entry name" value="ARIH1-like_UBL"/>
</dbReference>
<name>A0A498J7E0_MALDO</name>
<dbReference type="AlphaFoldDB" id="A0A498J7E0"/>
<reference evidence="8 9" key="1">
    <citation type="submission" date="2018-10" db="EMBL/GenBank/DDBJ databases">
        <title>A high-quality apple genome assembly.</title>
        <authorList>
            <person name="Hu J."/>
        </authorList>
    </citation>
    <scope>NUCLEOTIDE SEQUENCE [LARGE SCALE GENOMIC DNA]</scope>
    <source>
        <strain evidence="9">cv. HFTH1</strain>
        <tissue evidence="8">Young leaf</tissue>
    </source>
</reference>
<gene>
    <name evidence="8" type="ORF">DVH24_020722</name>
</gene>
<keyword evidence="3" id="KW-0677">Repeat</keyword>
<dbReference type="Pfam" id="PF21235">
    <property type="entry name" value="UBA_ARI1"/>
    <property type="match status" value="1"/>
</dbReference>
<dbReference type="Gene3D" id="3.30.40.10">
    <property type="entry name" value="Zinc/RING finger domain, C3HC4 (zinc finger)"/>
    <property type="match status" value="1"/>
</dbReference>
<evidence type="ECO:0000256" key="3">
    <source>
        <dbReference type="ARBA" id="ARBA00022737"/>
    </source>
</evidence>
<protein>
    <recommendedName>
        <fullName evidence="7">RING-type domain-containing protein</fullName>
    </recommendedName>
</protein>
<dbReference type="GO" id="GO:0016567">
    <property type="term" value="P:protein ubiquitination"/>
    <property type="evidence" value="ECO:0007669"/>
    <property type="project" value="InterPro"/>
</dbReference>
<keyword evidence="2" id="KW-0479">Metal-binding</keyword>
<dbReference type="InterPro" id="IPR044066">
    <property type="entry name" value="TRIAD_supradom"/>
</dbReference>
<evidence type="ECO:0000256" key="6">
    <source>
        <dbReference type="ARBA" id="ARBA00022833"/>
    </source>
</evidence>
<keyword evidence="6" id="KW-0862">Zinc</keyword>
<dbReference type="PANTHER" id="PTHR11685">
    <property type="entry name" value="RBR FAMILY RING FINGER AND IBR DOMAIN-CONTAINING"/>
    <property type="match status" value="1"/>
</dbReference>
<keyword evidence="4" id="KW-0863">Zinc-finger</keyword>
<dbReference type="InterPro" id="IPR013083">
    <property type="entry name" value="Znf_RING/FYVE/PHD"/>
</dbReference>
<evidence type="ECO:0000313" key="8">
    <source>
        <dbReference type="EMBL" id="RXH91699.1"/>
    </source>
</evidence>
<dbReference type="SUPFAM" id="SSF57850">
    <property type="entry name" value="RING/U-box"/>
    <property type="match status" value="1"/>
</dbReference>
<feature type="domain" description="RING-type" evidence="7">
    <location>
        <begin position="58"/>
        <end position="223"/>
    </location>
</feature>
<evidence type="ECO:0000256" key="1">
    <source>
        <dbReference type="ARBA" id="ARBA00022679"/>
    </source>
</evidence>
<dbReference type="GO" id="GO:0008270">
    <property type="term" value="F:zinc ion binding"/>
    <property type="evidence" value="ECO:0007669"/>
    <property type="project" value="UniProtKB-KW"/>
</dbReference>